<gene>
    <name evidence="2" type="ORF">GB927_002645</name>
</gene>
<comment type="caution">
    <text evidence="2">The sequence shown here is derived from an EMBL/GenBank/DDBJ whole genome shotgun (WGS) entry which is preliminary data.</text>
</comment>
<evidence type="ECO:0000259" key="1">
    <source>
        <dbReference type="PROSITE" id="PS50125"/>
    </source>
</evidence>
<reference evidence="2" key="1">
    <citation type="submission" date="2021-07" db="EMBL/GenBank/DDBJ databases">
        <title>Shinella sp. nov., a novel member of the genus Shinella from water.</title>
        <authorList>
            <person name="Deng Y."/>
        </authorList>
    </citation>
    <scope>NUCLEOTIDE SEQUENCE</scope>
    <source>
        <strain evidence="2">CPCC 100929</strain>
    </source>
</reference>
<proteinExistence type="predicted"/>
<dbReference type="PANTHER" id="PTHR43081">
    <property type="entry name" value="ADENYLATE CYCLASE, TERMINAL-DIFFERENTIATION SPECIFIC-RELATED"/>
    <property type="match status" value="1"/>
</dbReference>
<dbReference type="PANTHER" id="PTHR43081:SF11">
    <property type="entry name" value="BLR2264 PROTEIN"/>
    <property type="match status" value="1"/>
</dbReference>
<dbReference type="EMBL" id="WHSB02000001">
    <property type="protein sequence ID" value="MCQ4628918.1"/>
    <property type="molecule type" value="Genomic_DNA"/>
</dbReference>
<evidence type="ECO:0000313" key="3">
    <source>
        <dbReference type="Proteomes" id="UP000996601"/>
    </source>
</evidence>
<dbReference type="InterPro" id="IPR050697">
    <property type="entry name" value="Adenylyl/Guanylyl_Cyclase_3/4"/>
</dbReference>
<dbReference type="SUPFAM" id="SSF55073">
    <property type="entry name" value="Nucleotide cyclase"/>
    <property type="match status" value="1"/>
</dbReference>
<dbReference type="InterPro" id="IPR029787">
    <property type="entry name" value="Nucleotide_cyclase"/>
</dbReference>
<keyword evidence="3" id="KW-1185">Reference proteome</keyword>
<protein>
    <submittedName>
        <fullName evidence="2">Adenylate/guanylate cyclase domain-containing protein</fullName>
    </submittedName>
</protein>
<dbReference type="PROSITE" id="PS50125">
    <property type="entry name" value="GUANYLATE_CYCLASE_2"/>
    <property type="match status" value="1"/>
</dbReference>
<organism evidence="2 3">
    <name type="scientific">Shinella lacus</name>
    <dbReference type="NCBI Taxonomy" id="2654216"/>
    <lineage>
        <taxon>Bacteria</taxon>
        <taxon>Pseudomonadati</taxon>
        <taxon>Pseudomonadota</taxon>
        <taxon>Alphaproteobacteria</taxon>
        <taxon>Hyphomicrobiales</taxon>
        <taxon>Rhizobiaceae</taxon>
        <taxon>Shinella</taxon>
    </lineage>
</organism>
<dbReference type="Gene3D" id="3.30.70.1230">
    <property type="entry name" value="Nucleotide cyclase"/>
    <property type="match status" value="1"/>
</dbReference>
<dbReference type="Proteomes" id="UP000996601">
    <property type="component" value="Unassembled WGS sequence"/>
</dbReference>
<dbReference type="CDD" id="cd07302">
    <property type="entry name" value="CHD"/>
    <property type="match status" value="1"/>
</dbReference>
<accession>A0ABT1R167</accession>
<sequence>MDQQEIGNIVDWLVQQGLDGTDPAELLAGFCRRLRLLGIELEQAVTFIDTLHPVLESQGYFWDIAEEANAGRRDYLRLEATRYEQQWLDSPFHHLLENGLDEVRVLLSNYGNYTFPVLDDMREAGHTDYFVQLHRLGSTASIGEIDGLFSRWSTKRPGGFNEEDLVCLRRIVPAFALAVKSTALRQITGSLAEVYLGRDAARRVLKGRIERGKVDSIHAVLWFSDMRNYTSLSESVPGNELIAMLGDYAEAVISAVHGAGGDVLKLIGDGTLAIFNHADPQEAAAASLKAWHDLAERIDALNATRQAAGLATTTVHVGLHVGEVFYGNIGSDERLDFTVIGPAVNEASRIVAATRKVDRPLLISDDLFALLSGPESETFEDLGKFRLKGVTRKRRLHAPRRPQA</sequence>
<dbReference type="Pfam" id="PF00211">
    <property type="entry name" value="Guanylate_cyc"/>
    <property type="match status" value="1"/>
</dbReference>
<dbReference type="InterPro" id="IPR001054">
    <property type="entry name" value="A/G_cyclase"/>
</dbReference>
<dbReference type="SMART" id="SM00044">
    <property type="entry name" value="CYCc"/>
    <property type="match status" value="1"/>
</dbReference>
<dbReference type="RefSeq" id="WP_256115000.1">
    <property type="nucleotide sequence ID" value="NZ_WHSB02000001.1"/>
</dbReference>
<name>A0ABT1R167_9HYPH</name>
<feature type="domain" description="Guanylate cyclase" evidence="1">
    <location>
        <begin position="220"/>
        <end position="351"/>
    </location>
</feature>
<evidence type="ECO:0000313" key="2">
    <source>
        <dbReference type="EMBL" id="MCQ4628918.1"/>
    </source>
</evidence>